<feature type="repeat" description="NHL" evidence="2">
    <location>
        <begin position="405"/>
        <end position="442"/>
    </location>
</feature>
<evidence type="ECO:0000313" key="4">
    <source>
        <dbReference type="EMBL" id="CAF2053149.1"/>
    </source>
</evidence>
<dbReference type="SUPFAM" id="SSF63825">
    <property type="entry name" value="YWTD domain"/>
    <property type="match status" value="1"/>
</dbReference>
<dbReference type="AlphaFoldDB" id="A0A816PVN4"/>
<evidence type="ECO:0000256" key="1">
    <source>
        <dbReference type="ARBA" id="ARBA00022737"/>
    </source>
</evidence>
<dbReference type="CDD" id="cd05819">
    <property type="entry name" value="NHL"/>
    <property type="match status" value="1"/>
</dbReference>
<dbReference type="PANTHER" id="PTHR24104:SF25">
    <property type="entry name" value="PROTEIN LIN-41"/>
    <property type="match status" value="1"/>
</dbReference>
<dbReference type="EMBL" id="CAJNRE010006187">
    <property type="protein sequence ID" value="CAF2053149.1"/>
    <property type="molecule type" value="Genomic_DNA"/>
</dbReference>
<reference evidence="4" key="1">
    <citation type="submission" date="2021-02" db="EMBL/GenBank/DDBJ databases">
        <authorList>
            <person name="Nowell W R."/>
        </authorList>
    </citation>
    <scope>NUCLEOTIDE SEQUENCE</scope>
</reference>
<dbReference type="InterPro" id="IPR050952">
    <property type="entry name" value="TRIM-NHL_E3_ligases"/>
</dbReference>
<gene>
    <name evidence="3" type="ORF">CJN711_LOCUS13399</name>
    <name evidence="4" type="ORF">MBJ925_LOCUS13491</name>
</gene>
<dbReference type="Proteomes" id="UP000663824">
    <property type="component" value="Unassembled WGS sequence"/>
</dbReference>
<accession>A0A816PVN4</accession>
<dbReference type="Proteomes" id="UP000663855">
    <property type="component" value="Unassembled WGS sequence"/>
</dbReference>
<evidence type="ECO:0000313" key="5">
    <source>
        <dbReference type="Proteomes" id="UP000663824"/>
    </source>
</evidence>
<dbReference type="PANTHER" id="PTHR24104">
    <property type="entry name" value="E3 UBIQUITIN-PROTEIN LIGASE NHLRC1-RELATED"/>
    <property type="match status" value="1"/>
</dbReference>
<dbReference type="EMBL" id="CAJNOV010005893">
    <property type="protein sequence ID" value="CAF1228995.1"/>
    <property type="molecule type" value="Genomic_DNA"/>
</dbReference>
<evidence type="ECO:0000313" key="3">
    <source>
        <dbReference type="EMBL" id="CAF1228995.1"/>
    </source>
</evidence>
<dbReference type="InterPro" id="IPR011042">
    <property type="entry name" value="6-blade_b-propeller_TolB-like"/>
</dbReference>
<dbReference type="PROSITE" id="PS51125">
    <property type="entry name" value="NHL"/>
    <property type="match status" value="1"/>
</dbReference>
<sequence length="442" mass="48904">MVTISILHHFNSNDVFTTGALSHIRSIQPHSISIARVKAQSCNGMSQYDRCSRNSACACFHLTGASNTGICTDRYAVTCSELAPCNQSTNNCSQSDHICVHHPQCRDIPVCYPVPNYNKQFCPAISTTTTTKIPNQQIVMPNIPANAKWAQNAVTVAGGNGQGDATNQLYWPKDLFVDDDQTVIIADQYNHRIIQWKKADTDGQVVAGGKGQGNGLNQLNFPTNVLIDKETNSLIICDFTNRRIVRWPRLSGTTQGEILIDNIRCHGLVMDDQRYLYISDSDKEEVRRYQLGDENGALTAGGNGRGAGLNQLDIPTYLFLDRQQNIYVSDNRNHRVMKWTKDAEEGIVVAGGHDNGTALTQLHNSNGLFVDTLGTLYVADSNNHRVMRWPQGAKEGTVVVGGNGRGQEPNQFNGPEGLSFDQHGNLYVVDTWNHRVQRFSIE</sequence>
<dbReference type="GO" id="GO:0008270">
    <property type="term" value="F:zinc ion binding"/>
    <property type="evidence" value="ECO:0007669"/>
    <property type="project" value="UniProtKB-KW"/>
</dbReference>
<keyword evidence="1" id="KW-0677">Repeat</keyword>
<dbReference type="Pfam" id="PF01436">
    <property type="entry name" value="NHL"/>
    <property type="match status" value="1"/>
</dbReference>
<name>A0A816PVN4_9BILA</name>
<dbReference type="InterPro" id="IPR001258">
    <property type="entry name" value="NHL_repeat"/>
</dbReference>
<dbReference type="Gene3D" id="2.120.10.30">
    <property type="entry name" value="TolB, C-terminal domain"/>
    <property type="match status" value="2"/>
</dbReference>
<evidence type="ECO:0000256" key="2">
    <source>
        <dbReference type="PROSITE-ProRule" id="PRU00504"/>
    </source>
</evidence>
<comment type="caution">
    <text evidence="4">The sequence shown here is derived from an EMBL/GenBank/DDBJ whole genome shotgun (WGS) entry which is preliminary data.</text>
</comment>
<organism evidence="4 5">
    <name type="scientific">Rotaria magnacalcarata</name>
    <dbReference type="NCBI Taxonomy" id="392030"/>
    <lineage>
        <taxon>Eukaryota</taxon>
        <taxon>Metazoa</taxon>
        <taxon>Spiralia</taxon>
        <taxon>Gnathifera</taxon>
        <taxon>Rotifera</taxon>
        <taxon>Eurotatoria</taxon>
        <taxon>Bdelloidea</taxon>
        <taxon>Philodinida</taxon>
        <taxon>Philodinidae</taxon>
        <taxon>Rotaria</taxon>
    </lineage>
</organism>
<protein>
    <submittedName>
        <fullName evidence="4">Uncharacterized protein</fullName>
    </submittedName>
</protein>
<proteinExistence type="predicted"/>